<comment type="caution">
    <text evidence="3">The sequence shown here is derived from an EMBL/GenBank/DDBJ whole genome shotgun (WGS) entry which is preliminary data.</text>
</comment>
<name>A0A4S4LS18_9AGAM</name>
<dbReference type="PANTHER" id="PTHR11736">
    <property type="entry name" value="MELANOMA-ASSOCIATED ANTIGEN MAGE ANTIGEN"/>
    <property type="match status" value="1"/>
</dbReference>
<reference evidence="3 4" key="1">
    <citation type="submission" date="2019-02" db="EMBL/GenBank/DDBJ databases">
        <title>Genome sequencing of the rare red list fungi Bondarzewia mesenterica.</title>
        <authorList>
            <person name="Buettner E."/>
            <person name="Kellner H."/>
        </authorList>
    </citation>
    <scope>NUCLEOTIDE SEQUENCE [LARGE SCALE GENOMIC DNA]</scope>
    <source>
        <strain evidence="3 4">DSM 108281</strain>
    </source>
</reference>
<dbReference type="InterPro" id="IPR041898">
    <property type="entry name" value="MAGE_WH1"/>
</dbReference>
<feature type="compositionally biased region" description="Acidic residues" evidence="1">
    <location>
        <begin position="360"/>
        <end position="369"/>
    </location>
</feature>
<feature type="compositionally biased region" description="Low complexity" evidence="1">
    <location>
        <begin position="1"/>
        <end position="31"/>
    </location>
</feature>
<dbReference type="SMART" id="SM01373">
    <property type="entry name" value="MAGE"/>
    <property type="match status" value="1"/>
</dbReference>
<dbReference type="Gene3D" id="1.10.10.1210">
    <property type="entry name" value="MAGE homology domain, winged helix WH2 motif"/>
    <property type="match status" value="1"/>
</dbReference>
<feature type="domain" description="MAGE" evidence="2">
    <location>
        <begin position="65"/>
        <end position="125"/>
    </location>
</feature>
<dbReference type="Pfam" id="PF01454">
    <property type="entry name" value="MAGE"/>
    <property type="match status" value="1"/>
</dbReference>
<accession>A0A4S4LS18</accession>
<dbReference type="InterPro" id="IPR041899">
    <property type="entry name" value="MAGE_WH2"/>
</dbReference>
<proteinExistence type="predicted"/>
<feature type="region of interest" description="Disordered" evidence="1">
    <location>
        <begin position="292"/>
        <end position="324"/>
    </location>
</feature>
<dbReference type="AlphaFoldDB" id="A0A4S4LS18"/>
<feature type="region of interest" description="Disordered" evidence="1">
    <location>
        <begin position="1"/>
        <end position="65"/>
    </location>
</feature>
<dbReference type="PANTHER" id="PTHR11736:SF14">
    <property type="entry name" value="NSE3 HOMOLOG, SMC5-SMC6 COMPLEX COMPONENT"/>
    <property type="match status" value="1"/>
</dbReference>
<evidence type="ECO:0000313" key="3">
    <source>
        <dbReference type="EMBL" id="THH12950.1"/>
    </source>
</evidence>
<dbReference type="InterPro" id="IPR002190">
    <property type="entry name" value="MHD_dom"/>
</dbReference>
<dbReference type="PROSITE" id="PS50838">
    <property type="entry name" value="MAGE"/>
    <property type="match status" value="1"/>
</dbReference>
<feature type="region of interest" description="Disordered" evidence="1">
    <location>
        <begin position="356"/>
        <end position="384"/>
    </location>
</feature>
<dbReference type="EMBL" id="SGPL01000400">
    <property type="protein sequence ID" value="THH12950.1"/>
    <property type="molecule type" value="Genomic_DNA"/>
</dbReference>
<dbReference type="GO" id="GO:0006281">
    <property type="term" value="P:DNA repair"/>
    <property type="evidence" value="ECO:0007669"/>
    <property type="project" value="TreeGrafter"/>
</dbReference>
<organism evidence="3 4">
    <name type="scientific">Bondarzewia mesenterica</name>
    <dbReference type="NCBI Taxonomy" id="1095465"/>
    <lineage>
        <taxon>Eukaryota</taxon>
        <taxon>Fungi</taxon>
        <taxon>Dikarya</taxon>
        <taxon>Basidiomycota</taxon>
        <taxon>Agaricomycotina</taxon>
        <taxon>Agaricomycetes</taxon>
        <taxon>Russulales</taxon>
        <taxon>Bondarzewiaceae</taxon>
        <taxon>Bondarzewia</taxon>
    </lineage>
</organism>
<dbReference type="GO" id="GO:0005634">
    <property type="term" value="C:nucleus"/>
    <property type="evidence" value="ECO:0007669"/>
    <property type="project" value="TreeGrafter"/>
</dbReference>
<dbReference type="InterPro" id="IPR037445">
    <property type="entry name" value="MAGE"/>
</dbReference>
<evidence type="ECO:0000313" key="4">
    <source>
        <dbReference type="Proteomes" id="UP000310158"/>
    </source>
</evidence>
<feature type="compositionally biased region" description="Polar residues" evidence="1">
    <location>
        <begin position="307"/>
        <end position="324"/>
    </location>
</feature>
<feature type="region of interest" description="Disordered" evidence="1">
    <location>
        <begin position="126"/>
        <end position="156"/>
    </location>
</feature>
<dbReference type="OrthoDB" id="205198at2759"/>
<dbReference type="Gene3D" id="1.10.10.1200">
    <property type="entry name" value="MAGE homology domain, winged helix WH1 motif"/>
    <property type="match status" value="1"/>
</dbReference>
<protein>
    <recommendedName>
        <fullName evidence="2">MAGE domain-containing protein</fullName>
    </recommendedName>
</protein>
<gene>
    <name evidence="3" type="ORF">EW146_g7217</name>
</gene>
<evidence type="ECO:0000256" key="1">
    <source>
        <dbReference type="SAM" id="MobiDB-lite"/>
    </source>
</evidence>
<dbReference type="Proteomes" id="UP000310158">
    <property type="component" value="Unassembled WGS sequence"/>
</dbReference>
<keyword evidence="4" id="KW-1185">Reference proteome</keyword>
<feature type="compositionally biased region" description="Acidic residues" evidence="1">
    <location>
        <begin position="39"/>
        <end position="56"/>
    </location>
</feature>
<sequence>MPRAGPSRSQRTTQLSQLQSQSQAGGPSQSQRTRRRATEDEDEEEAGEEEADEEGELDGHGDDDFNKKAHQLVRLALFQEQKRLPLRREDISKKVLGSKRGAFKAVFDAAQNVLRDTFGMELIELPTRATAQETEKERDRGKSGSQQNGADDHRQTITGLKKKVAAQGSKTYILRSTLHSTIIEYAALTDERILEEEAGDAPEFDDDDEVRMYGSIIAWNSSDQLGALGILHVILAIVLVNGRVISDMDLRSSLKRLRLLPSASIPLSAHSTHRSLQLDAYLTQLTRQGYLDRSRLGAPKNNKRGRMTQSQMPSQHDGSDSGESTWEWRWGARAMTEIGEAAVAKFVAEFMAERMGTDDAGSDDDEENGEVARKNAKKRRDEANNRLNALMKGIERAAGGELADVI</sequence>
<feature type="compositionally biased region" description="Basic and acidic residues" evidence="1">
    <location>
        <begin position="133"/>
        <end position="142"/>
    </location>
</feature>
<evidence type="ECO:0000259" key="2">
    <source>
        <dbReference type="PROSITE" id="PS50838"/>
    </source>
</evidence>